<dbReference type="Gene3D" id="3.40.50.300">
    <property type="entry name" value="P-loop containing nucleotide triphosphate hydrolases"/>
    <property type="match status" value="1"/>
</dbReference>
<reference evidence="1 2" key="1">
    <citation type="submission" date="2017-08" db="EMBL/GenBank/DDBJ databases">
        <title>The complete genome sequence of Nocardiopsis gilva YIM 90087.</title>
        <authorList>
            <person name="Yin M."/>
            <person name="Tang S."/>
        </authorList>
    </citation>
    <scope>NUCLEOTIDE SEQUENCE [LARGE SCALE GENOMIC DNA]</scope>
    <source>
        <strain evidence="1 2">YIM 90087</strain>
    </source>
</reference>
<evidence type="ECO:0000313" key="1">
    <source>
        <dbReference type="EMBL" id="ASU83571.1"/>
    </source>
</evidence>
<organism evidence="1 2">
    <name type="scientific">Nocardiopsis gilva YIM 90087</name>
    <dbReference type="NCBI Taxonomy" id="1235441"/>
    <lineage>
        <taxon>Bacteria</taxon>
        <taxon>Bacillati</taxon>
        <taxon>Actinomycetota</taxon>
        <taxon>Actinomycetes</taxon>
        <taxon>Streptosporangiales</taxon>
        <taxon>Nocardiopsidaceae</taxon>
        <taxon>Nocardiopsis</taxon>
    </lineage>
</organism>
<evidence type="ECO:0008006" key="3">
    <source>
        <dbReference type="Google" id="ProtNLM"/>
    </source>
</evidence>
<dbReference type="KEGG" id="ngv:CDO52_12920"/>
<dbReference type="Pfam" id="PF13671">
    <property type="entry name" value="AAA_33"/>
    <property type="match status" value="1"/>
</dbReference>
<protein>
    <recommendedName>
        <fullName evidence="3">ATP-binding protein</fullName>
    </recommendedName>
</protein>
<proteinExistence type="predicted"/>
<dbReference type="AlphaFoldDB" id="A0A223S649"/>
<dbReference type="EMBL" id="CP022753">
    <property type="protein sequence ID" value="ASU83571.1"/>
    <property type="molecule type" value="Genomic_DNA"/>
</dbReference>
<sequence>MPTLQLPQEAKQEGNVTRQVTLVCGPPCSGKTTWVAEHASPDDIVVDHDALARHLGSTRHHNHGPALRGQAERYVAQLLRHVATMEHGTAWVIRTAPTATHRARLAHYLRAARTVLLLPPLPELLTRARARPARRETTKAIKIWLARYTPRDGDEVITG</sequence>
<name>A0A223S649_9ACTN</name>
<dbReference type="InterPro" id="IPR027417">
    <property type="entry name" value="P-loop_NTPase"/>
</dbReference>
<keyword evidence="2" id="KW-1185">Reference proteome</keyword>
<evidence type="ECO:0000313" key="2">
    <source>
        <dbReference type="Proteomes" id="UP000215005"/>
    </source>
</evidence>
<dbReference type="Proteomes" id="UP000215005">
    <property type="component" value="Chromosome"/>
</dbReference>
<gene>
    <name evidence="1" type="ORF">CDO52_12920</name>
</gene>
<dbReference type="SUPFAM" id="SSF52540">
    <property type="entry name" value="P-loop containing nucleoside triphosphate hydrolases"/>
    <property type="match status" value="1"/>
</dbReference>
<accession>A0A223S649</accession>